<protein>
    <recommendedName>
        <fullName evidence="10">Rho guanine nucleotide exchange factor 37</fullName>
    </recommendedName>
</protein>
<dbReference type="SMART" id="SM00325">
    <property type="entry name" value="RhoGEF"/>
    <property type="match status" value="1"/>
</dbReference>
<dbReference type="Gene3D" id="1.20.900.10">
    <property type="entry name" value="Dbl homology (DH) domain"/>
    <property type="match status" value="1"/>
</dbReference>
<evidence type="ECO:0000256" key="4">
    <source>
        <dbReference type="SAM" id="MobiDB-lite"/>
    </source>
</evidence>
<proteinExistence type="predicted"/>
<keyword evidence="9" id="KW-1185">Reference proteome</keyword>
<dbReference type="Proteomes" id="UP001148018">
    <property type="component" value="Unassembled WGS sequence"/>
</dbReference>
<feature type="domain" description="BAR" evidence="7">
    <location>
        <begin position="360"/>
        <end position="558"/>
    </location>
</feature>
<dbReference type="InterPro" id="IPR027267">
    <property type="entry name" value="AH/BAR_dom_sf"/>
</dbReference>
<evidence type="ECO:0000313" key="9">
    <source>
        <dbReference type="Proteomes" id="UP001148018"/>
    </source>
</evidence>
<dbReference type="PANTHER" id="PTHR22834">
    <property type="entry name" value="NUCLEAR FUSION PROTEIN FUS2"/>
    <property type="match status" value="1"/>
</dbReference>
<name>A0A9Q0I6A3_9TELE</name>
<dbReference type="CDD" id="cd00160">
    <property type="entry name" value="RhoGEF"/>
    <property type="match status" value="1"/>
</dbReference>
<feature type="region of interest" description="Disordered" evidence="4">
    <location>
        <begin position="85"/>
        <end position="123"/>
    </location>
</feature>
<dbReference type="FunFam" id="2.30.30.40:FF:000177">
    <property type="entry name" value="Rho guanine nucleotide exchange factor (GEF) 37"/>
    <property type="match status" value="1"/>
</dbReference>
<keyword evidence="1 3" id="KW-0728">SH3 domain</keyword>
<evidence type="ECO:0000259" key="5">
    <source>
        <dbReference type="PROSITE" id="PS50002"/>
    </source>
</evidence>
<dbReference type="InterPro" id="IPR004148">
    <property type="entry name" value="BAR_dom"/>
</dbReference>
<reference evidence="8" key="1">
    <citation type="submission" date="2022-07" db="EMBL/GenBank/DDBJ databases">
        <title>Chromosome-level genome of Muraenolepis orangiensis.</title>
        <authorList>
            <person name="Kim J."/>
        </authorList>
    </citation>
    <scope>NUCLEOTIDE SEQUENCE</scope>
    <source>
        <strain evidence="8">KU_S4_2022</strain>
        <tissue evidence="8">Muscle</tissue>
    </source>
</reference>
<feature type="domain" description="SH3" evidence="5">
    <location>
        <begin position="709"/>
        <end position="773"/>
    </location>
</feature>
<dbReference type="Pfam" id="PF00018">
    <property type="entry name" value="SH3_1"/>
    <property type="match status" value="1"/>
</dbReference>
<dbReference type="FunFam" id="1.20.900.10:FF:000063">
    <property type="entry name" value="Rho guanine nucleotide exchange factor (GEF) 37"/>
    <property type="match status" value="1"/>
</dbReference>
<evidence type="ECO:0000256" key="3">
    <source>
        <dbReference type="PROSITE-ProRule" id="PRU00192"/>
    </source>
</evidence>
<dbReference type="SUPFAM" id="SSF103657">
    <property type="entry name" value="BAR/IMD domain-like"/>
    <property type="match status" value="1"/>
</dbReference>
<dbReference type="InterPro" id="IPR000219">
    <property type="entry name" value="DH_dom"/>
</dbReference>
<dbReference type="GO" id="GO:0005085">
    <property type="term" value="F:guanyl-nucleotide exchange factor activity"/>
    <property type="evidence" value="ECO:0007669"/>
    <property type="project" value="UniProtKB-KW"/>
</dbReference>
<dbReference type="SMART" id="SM00326">
    <property type="entry name" value="SH3"/>
    <property type="match status" value="2"/>
</dbReference>
<evidence type="ECO:0000259" key="7">
    <source>
        <dbReference type="PROSITE" id="PS51021"/>
    </source>
</evidence>
<dbReference type="InterPro" id="IPR051492">
    <property type="entry name" value="Dynamin-Rho_GEF"/>
</dbReference>
<evidence type="ECO:0008006" key="10">
    <source>
        <dbReference type="Google" id="ProtNLM"/>
    </source>
</evidence>
<keyword evidence="2" id="KW-0344">Guanine-nucleotide releasing factor</keyword>
<dbReference type="FunFam" id="1.20.1270.60:FF:000099">
    <property type="entry name" value="Rho guanine nucleotide exchange factor 37"/>
    <property type="match status" value="1"/>
</dbReference>
<dbReference type="PANTHER" id="PTHR22834:SF9">
    <property type="entry name" value="RHO GUANINE NUCLEOTIDE EXCHANGE FACTOR 37"/>
    <property type="match status" value="1"/>
</dbReference>
<dbReference type="PROSITE" id="PS51021">
    <property type="entry name" value="BAR"/>
    <property type="match status" value="1"/>
</dbReference>
<dbReference type="InterPro" id="IPR001452">
    <property type="entry name" value="SH3_domain"/>
</dbReference>
<dbReference type="InterPro" id="IPR036028">
    <property type="entry name" value="SH3-like_dom_sf"/>
</dbReference>
<feature type="compositionally biased region" description="Basic and acidic residues" evidence="4">
    <location>
        <begin position="107"/>
        <end position="123"/>
    </location>
</feature>
<feature type="domain" description="DH" evidence="6">
    <location>
        <begin position="132"/>
        <end position="319"/>
    </location>
</feature>
<comment type="caution">
    <text evidence="8">The sequence shown here is derived from an EMBL/GenBank/DDBJ whole genome shotgun (WGS) entry which is preliminary data.</text>
</comment>
<dbReference type="Pfam" id="PF03114">
    <property type="entry name" value="BAR"/>
    <property type="match status" value="1"/>
</dbReference>
<evidence type="ECO:0000256" key="1">
    <source>
        <dbReference type="ARBA" id="ARBA00022443"/>
    </source>
</evidence>
<dbReference type="InterPro" id="IPR035899">
    <property type="entry name" value="DBL_dom_sf"/>
</dbReference>
<dbReference type="Gene3D" id="1.20.1270.60">
    <property type="entry name" value="Arfaptin homology (AH) domain/BAR domain"/>
    <property type="match status" value="1"/>
</dbReference>
<dbReference type="SUPFAM" id="SSF48065">
    <property type="entry name" value="DBL homology domain (DH-domain)"/>
    <property type="match status" value="1"/>
</dbReference>
<accession>A0A9Q0I6A3</accession>
<dbReference type="GO" id="GO:0005737">
    <property type="term" value="C:cytoplasm"/>
    <property type="evidence" value="ECO:0007669"/>
    <property type="project" value="InterPro"/>
</dbReference>
<evidence type="ECO:0000259" key="6">
    <source>
        <dbReference type="PROSITE" id="PS50010"/>
    </source>
</evidence>
<dbReference type="Pfam" id="PF00621">
    <property type="entry name" value="RhoGEF"/>
    <property type="match status" value="1"/>
</dbReference>
<dbReference type="PROSITE" id="PS50002">
    <property type="entry name" value="SH3"/>
    <property type="match status" value="1"/>
</dbReference>
<dbReference type="AlphaFoldDB" id="A0A9Q0I6A3"/>
<dbReference type="OrthoDB" id="6244550at2759"/>
<gene>
    <name evidence="8" type="ORF">NHX12_012069</name>
</gene>
<feature type="region of interest" description="Disordered" evidence="4">
    <location>
        <begin position="1"/>
        <end position="59"/>
    </location>
</feature>
<dbReference type="EMBL" id="JANIIK010000116">
    <property type="protein sequence ID" value="KAJ3588477.1"/>
    <property type="molecule type" value="Genomic_DNA"/>
</dbReference>
<dbReference type="PROSITE" id="PS50010">
    <property type="entry name" value="DH_2"/>
    <property type="match status" value="1"/>
</dbReference>
<dbReference type="Gene3D" id="2.30.30.40">
    <property type="entry name" value="SH3 Domains"/>
    <property type="match status" value="2"/>
</dbReference>
<evidence type="ECO:0000256" key="2">
    <source>
        <dbReference type="ARBA" id="ARBA00022658"/>
    </source>
</evidence>
<sequence>MQVSRIAQPAVPGLGLTPRDSSELSPPGGGGGGGEDDQFSQERDPFRDEGEDEDEDIGAYLGLDLDLDLSGSVKELGARLSDARFSVEETADSPRTPGVGEEEEEEEQRRSAEERRRGEEEEAIARERAAQRQMLAIEELVHTEKNYLRLLQVASVTIRNNLQKIQPPLVGLSSMFLHLEEVMEVSGRLLSLLDQTLVKPGDPQYLQTLCDSFLSLSSDIEESYREFLSNYTQVTTMENVYKQKEALWSEIVRIIKTSAPEVNATSLSFFLVMPVQRIARYPLLLQTIMKHTQQGHPAYARLEEAAHTAVALNCRINEYKRFREVSDKYKKTETLSIKDKINRLNTHSIAKKTARLSQVIKHETGMVTKLVDEEFDALEMFFYVLEKGILELHANVEAYLHHLQEFLACRPEERDLDLDGDKPAICYKEIQTALRQWILPTFEKRMKTLIYKPLCSLRDLLAGPRNLIRKRLDKLLDYEVIEARSSLSYEEQAVASTYRTINTLLLTELPQFNGLALGLMWSVLGTFSSLHMDLTSEMEQLFQGFAHQLPHSSLEPGAFWEWVERAVLEGARNLESVCCNVEDTLSTPIPLSPSSQRRLTLLTVKHGSEKIFQVRGAVVGSRDLDLSLARGELVALVSQTDSRGDKKRWLVDAGGTRGYIPSSKLIRYHQAVEDPPPSPHLALPEDVAEKRRHSYSPETRTLTLPAMGRPCFQVFVSYDFMARGAREVSVRAGEAVRVLEARDKGGNAQWSLVEASLGRRGYVPSNYLVTVPTTPTGLPGKAPVGHEPTNTCRLQRPLSLLALERTMAAPEVSELNGKWPVKKIRQSDW</sequence>
<organism evidence="8 9">
    <name type="scientific">Muraenolepis orangiensis</name>
    <name type="common">Patagonian moray cod</name>
    <dbReference type="NCBI Taxonomy" id="630683"/>
    <lineage>
        <taxon>Eukaryota</taxon>
        <taxon>Metazoa</taxon>
        <taxon>Chordata</taxon>
        <taxon>Craniata</taxon>
        <taxon>Vertebrata</taxon>
        <taxon>Euteleostomi</taxon>
        <taxon>Actinopterygii</taxon>
        <taxon>Neopterygii</taxon>
        <taxon>Teleostei</taxon>
        <taxon>Neoteleostei</taxon>
        <taxon>Acanthomorphata</taxon>
        <taxon>Zeiogadaria</taxon>
        <taxon>Gadariae</taxon>
        <taxon>Gadiformes</taxon>
        <taxon>Muraenolepidoidei</taxon>
        <taxon>Muraenolepididae</taxon>
        <taxon>Muraenolepis</taxon>
    </lineage>
</organism>
<evidence type="ECO:0000313" key="8">
    <source>
        <dbReference type="EMBL" id="KAJ3588477.1"/>
    </source>
</evidence>
<dbReference type="SUPFAM" id="SSF50044">
    <property type="entry name" value="SH3-domain"/>
    <property type="match status" value="2"/>
</dbReference>